<dbReference type="GO" id="GO:0004602">
    <property type="term" value="F:glutathione peroxidase activity"/>
    <property type="evidence" value="ECO:0007669"/>
    <property type="project" value="UniProtKB-ARBA"/>
</dbReference>
<dbReference type="InterPro" id="IPR036282">
    <property type="entry name" value="Glutathione-S-Trfase_C_sf"/>
</dbReference>
<evidence type="ECO:0000256" key="1">
    <source>
        <dbReference type="ARBA" id="ARBA00011738"/>
    </source>
</evidence>
<dbReference type="Gene3D" id="1.20.1050.130">
    <property type="match status" value="1"/>
</dbReference>
<dbReference type="InterPro" id="IPR004045">
    <property type="entry name" value="Glutathione_S-Trfase_N"/>
</dbReference>
<protein>
    <recommendedName>
        <fullName evidence="2">glutathione transferase</fullName>
        <ecNumber evidence="2">2.5.1.18</ecNumber>
    </recommendedName>
</protein>
<comment type="caution">
    <text evidence="8">The sequence shown here is derived from an EMBL/GenBank/DDBJ whole genome shotgun (WGS) entry which is preliminary data.</text>
</comment>
<evidence type="ECO:0000313" key="8">
    <source>
        <dbReference type="EMBL" id="KAJ3663470.1"/>
    </source>
</evidence>
<dbReference type="PANTHER" id="PTHR11571">
    <property type="entry name" value="GLUTATHIONE S-TRANSFERASE"/>
    <property type="match status" value="1"/>
</dbReference>
<dbReference type="InterPro" id="IPR036249">
    <property type="entry name" value="Thioredoxin-like_sf"/>
</dbReference>
<evidence type="ECO:0000256" key="3">
    <source>
        <dbReference type="ARBA" id="ARBA00022679"/>
    </source>
</evidence>
<feature type="domain" description="GST C-terminal" evidence="7">
    <location>
        <begin position="82"/>
        <end position="204"/>
    </location>
</feature>
<dbReference type="Proteomes" id="UP001168821">
    <property type="component" value="Unassembled WGS sequence"/>
</dbReference>
<dbReference type="InterPro" id="IPR050213">
    <property type="entry name" value="GST_superfamily"/>
</dbReference>
<comment type="subunit">
    <text evidence="1">Homodimer.</text>
</comment>
<dbReference type="FunFam" id="1.20.1050.10:FF:000030">
    <property type="entry name" value="Glutathione S-transferase S1"/>
    <property type="match status" value="1"/>
</dbReference>
<gene>
    <name evidence="8" type="ORF">Zmor_007729</name>
</gene>
<dbReference type="PROSITE" id="PS50405">
    <property type="entry name" value="GST_CTER"/>
    <property type="match status" value="1"/>
</dbReference>
<evidence type="ECO:0000256" key="2">
    <source>
        <dbReference type="ARBA" id="ARBA00012452"/>
    </source>
</evidence>
<proteinExistence type="inferred from homology"/>
<dbReference type="FunFam" id="3.40.30.10:FF:000035">
    <property type="entry name" value="hematopoietic prostaglandin D synthase"/>
    <property type="match status" value="1"/>
</dbReference>
<organism evidence="8 9">
    <name type="scientific">Zophobas morio</name>
    <dbReference type="NCBI Taxonomy" id="2755281"/>
    <lineage>
        <taxon>Eukaryota</taxon>
        <taxon>Metazoa</taxon>
        <taxon>Ecdysozoa</taxon>
        <taxon>Arthropoda</taxon>
        <taxon>Hexapoda</taxon>
        <taxon>Insecta</taxon>
        <taxon>Pterygota</taxon>
        <taxon>Neoptera</taxon>
        <taxon>Endopterygota</taxon>
        <taxon>Coleoptera</taxon>
        <taxon>Polyphaga</taxon>
        <taxon>Cucujiformia</taxon>
        <taxon>Tenebrionidae</taxon>
        <taxon>Zophobas</taxon>
    </lineage>
</organism>
<dbReference type="GO" id="GO:0004364">
    <property type="term" value="F:glutathione transferase activity"/>
    <property type="evidence" value="ECO:0007669"/>
    <property type="project" value="UniProtKB-EC"/>
</dbReference>
<reference evidence="8" key="1">
    <citation type="journal article" date="2023" name="G3 (Bethesda)">
        <title>Whole genome assemblies of Zophobas morio and Tenebrio molitor.</title>
        <authorList>
            <person name="Kaur S."/>
            <person name="Stinson S.A."/>
            <person name="diCenzo G.C."/>
        </authorList>
    </citation>
    <scope>NUCLEOTIDE SEQUENCE</scope>
    <source>
        <strain evidence="8">QUZm001</strain>
    </source>
</reference>
<evidence type="ECO:0000256" key="4">
    <source>
        <dbReference type="ARBA" id="ARBA00038317"/>
    </source>
</evidence>
<evidence type="ECO:0000259" key="6">
    <source>
        <dbReference type="PROSITE" id="PS50404"/>
    </source>
</evidence>
<dbReference type="CDD" id="cd03192">
    <property type="entry name" value="GST_C_Sigma_like"/>
    <property type="match status" value="1"/>
</dbReference>
<evidence type="ECO:0000313" key="9">
    <source>
        <dbReference type="Proteomes" id="UP001168821"/>
    </source>
</evidence>
<dbReference type="Pfam" id="PF14497">
    <property type="entry name" value="GST_C_3"/>
    <property type="match status" value="1"/>
</dbReference>
<accession>A0AA38MMB3</accession>
<dbReference type="CDD" id="cd03039">
    <property type="entry name" value="GST_N_Sigma_like"/>
    <property type="match status" value="1"/>
</dbReference>
<evidence type="ECO:0000259" key="7">
    <source>
        <dbReference type="PROSITE" id="PS50405"/>
    </source>
</evidence>
<dbReference type="InterPro" id="IPR040079">
    <property type="entry name" value="Glutathione_S-Trfase"/>
</dbReference>
<sequence>MAPAYKLTYFDGRGVAEAARFLFKYGEVEFEDVRVKRDDWPQLKEKTPFGQLPVLEHNGKQIGQSISICRYLAKVVKLTGNDDWENLEIDATVDTINDLRQKISAAHWEQDAEKKKKLRETLLNETIPYYLQRLEAQAQKNKGYLVLGHLTWADMYFTSGGTGFDQFVGSNTFDKYPTLKALREKVEALPAIKKWMEARPKTEF</sequence>
<keyword evidence="9" id="KW-1185">Reference proteome</keyword>
<dbReference type="SUPFAM" id="SSF47616">
    <property type="entry name" value="GST C-terminal domain-like"/>
    <property type="match status" value="1"/>
</dbReference>
<keyword evidence="3" id="KW-0808">Transferase</keyword>
<dbReference type="AlphaFoldDB" id="A0AA38MMB3"/>
<dbReference type="SFLD" id="SFLDG01205">
    <property type="entry name" value="AMPS.1"/>
    <property type="match status" value="1"/>
</dbReference>
<evidence type="ECO:0000256" key="5">
    <source>
        <dbReference type="ARBA" id="ARBA00047960"/>
    </source>
</evidence>
<name>A0AA38MMB3_9CUCU</name>
<comment type="similarity">
    <text evidence="4">Belongs to the GST superfamily. Sigma family.</text>
</comment>
<feature type="domain" description="GST N-terminal" evidence="6">
    <location>
        <begin position="3"/>
        <end position="80"/>
    </location>
</feature>
<comment type="catalytic activity">
    <reaction evidence="5">
        <text>RX + glutathione = an S-substituted glutathione + a halide anion + H(+)</text>
        <dbReference type="Rhea" id="RHEA:16437"/>
        <dbReference type="ChEBI" id="CHEBI:15378"/>
        <dbReference type="ChEBI" id="CHEBI:16042"/>
        <dbReference type="ChEBI" id="CHEBI:17792"/>
        <dbReference type="ChEBI" id="CHEBI:57925"/>
        <dbReference type="ChEBI" id="CHEBI:90779"/>
        <dbReference type="EC" id="2.5.1.18"/>
    </reaction>
</comment>
<dbReference type="SFLD" id="SFLDS00019">
    <property type="entry name" value="Glutathione_Transferase_(cytos"/>
    <property type="match status" value="1"/>
</dbReference>
<dbReference type="PROSITE" id="PS50404">
    <property type="entry name" value="GST_NTER"/>
    <property type="match status" value="1"/>
</dbReference>
<dbReference type="Pfam" id="PF02798">
    <property type="entry name" value="GST_N"/>
    <property type="match status" value="1"/>
</dbReference>
<dbReference type="PANTHER" id="PTHR11571:SF224">
    <property type="entry name" value="HEMATOPOIETIC PROSTAGLANDIN D SYNTHASE"/>
    <property type="match status" value="1"/>
</dbReference>
<dbReference type="SFLD" id="SFLDG00363">
    <property type="entry name" value="AMPS_(cytGST):_Alpha-__Mu-__Pi"/>
    <property type="match status" value="1"/>
</dbReference>
<dbReference type="EC" id="2.5.1.18" evidence="2"/>
<dbReference type="InterPro" id="IPR010987">
    <property type="entry name" value="Glutathione-S-Trfase_C-like"/>
</dbReference>
<dbReference type="EMBL" id="JALNTZ010000002">
    <property type="protein sequence ID" value="KAJ3663470.1"/>
    <property type="molecule type" value="Genomic_DNA"/>
</dbReference>
<dbReference type="SUPFAM" id="SSF52833">
    <property type="entry name" value="Thioredoxin-like"/>
    <property type="match status" value="1"/>
</dbReference>
<dbReference type="InterPro" id="IPR004046">
    <property type="entry name" value="GST_C"/>
</dbReference>
<dbReference type="GO" id="GO:0006749">
    <property type="term" value="P:glutathione metabolic process"/>
    <property type="evidence" value="ECO:0007669"/>
    <property type="project" value="TreeGrafter"/>
</dbReference>